<sequence>MECPDNEGPNLGSEKSKFPAYYRGPVKTGAHKYYYLRKLTDKIGELCGSLPNTVPVGGKEDKIYHVLTKVQGLDADSVGSTFNRRFDILFKEDRQCRDDNGRFRFVTRGGLGMRMVVN</sequence>
<reference evidence="1" key="1">
    <citation type="submission" date="2023-03" db="EMBL/GenBank/DDBJ databases">
        <title>Massive genome expansion in bonnet fungi (Mycena s.s.) driven by repeated elements and novel gene families across ecological guilds.</title>
        <authorList>
            <consortium name="Lawrence Berkeley National Laboratory"/>
            <person name="Harder C.B."/>
            <person name="Miyauchi S."/>
            <person name="Viragh M."/>
            <person name="Kuo A."/>
            <person name="Thoen E."/>
            <person name="Andreopoulos B."/>
            <person name="Lu D."/>
            <person name="Skrede I."/>
            <person name="Drula E."/>
            <person name="Henrissat B."/>
            <person name="Morin E."/>
            <person name="Kohler A."/>
            <person name="Barry K."/>
            <person name="LaButti K."/>
            <person name="Morin E."/>
            <person name="Salamov A."/>
            <person name="Lipzen A."/>
            <person name="Mereny Z."/>
            <person name="Hegedus B."/>
            <person name="Baldrian P."/>
            <person name="Stursova M."/>
            <person name="Weitz H."/>
            <person name="Taylor A."/>
            <person name="Grigoriev I.V."/>
            <person name="Nagy L.G."/>
            <person name="Martin F."/>
            <person name="Kauserud H."/>
        </authorList>
    </citation>
    <scope>NUCLEOTIDE SEQUENCE</scope>
    <source>
        <strain evidence="1">9284</strain>
    </source>
</reference>
<accession>A0AAD7AZ20</accession>
<keyword evidence="2" id="KW-1185">Reference proteome</keyword>
<gene>
    <name evidence="1" type="ORF">FB45DRAFT_1042923</name>
</gene>
<evidence type="ECO:0000313" key="1">
    <source>
        <dbReference type="EMBL" id="KAJ7604916.1"/>
    </source>
</evidence>
<organism evidence="1 2">
    <name type="scientific">Roridomyces roridus</name>
    <dbReference type="NCBI Taxonomy" id="1738132"/>
    <lineage>
        <taxon>Eukaryota</taxon>
        <taxon>Fungi</taxon>
        <taxon>Dikarya</taxon>
        <taxon>Basidiomycota</taxon>
        <taxon>Agaricomycotina</taxon>
        <taxon>Agaricomycetes</taxon>
        <taxon>Agaricomycetidae</taxon>
        <taxon>Agaricales</taxon>
        <taxon>Marasmiineae</taxon>
        <taxon>Mycenaceae</taxon>
        <taxon>Roridomyces</taxon>
    </lineage>
</organism>
<proteinExistence type="predicted"/>
<dbReference type="Proteomes" id="UP001221142">
    <property type="component" value="Unassembled WGS sequence"/>
</dbReference>
<name>A0AAD7AZ20_9AGAR</name>
<comment type="caution">
    <text evidence="1">The sequence shown here is derived from an EMBL/GenBank/DDBJ whole genome shotgun (WGS) entry which is preliminary data.</text>
</comment>
<dbReference type="EMBL" id="JARKIF010000086">
    <property type="protein sequence ID" value="KAJ7604916.1"/>
    <property type="molecule type" value="Genomic_DNA"/>
</dbReference>
<dbReference type="AlphaFoldDB" id="A0AAD7AZ20"/>
<evidence type="ECO:0000313" key="2">
    <source>
        <dbReference type="Proteomes" id="UP001221142"/>
    </source>
</evidence>
<protein>
    <submittedName>
        <fullName evidence="1">Uncharacterized protein</fullName>
    </submittedName>
</protein>